<dbReference type="Gene3D" id="1.10.533.10">
    <property type="entry name" value="Death Domain, Fas"/>
    <property type="match status" value="1"/>
</dbReference>
<keyword evidence="1" id="KW-0175">Coiled coil</keyword>
<evidence type="ECO:0000313" key="3">
    <source>
        <dbReference type="EnsemblMetazoa" id="G5392.4:cds"/>
    </source>
</evidence>
<feature type="region of interest" description="Disordered" evidence="2">
    <location>
        <begin position="249"/>
        <end position="314"/>
    </location>
</feature>
<evidence type="ECO:0000256" key="1">
    <source>
        <dbReference type="SAM" id="Coils"/>
    </source>
</evidence>
<dbReference type="OMA" id="YLTIYGQ"/>
<proteinExistence type="predicted"/>
<organism evidence="3 4">
    <name type="scientific">Magallana gigas</name>
    <name type="common">Pacific oyster</name>
    <name type="synonym">Crassostrea gigas</name>
    <dbReference type="NCBI Taxonomy" id="29159"/>
    <lineage>
        <taxon>Eukaryota</taxon>
        <taxon>Metazoa</taxon>
        <taxon>Spiralia</taxon>
        <taxon>Lophotrochozoa</taxon>
        <taxon>Mollusca</taxon>
        <taxon>Bivalvia</taxon>
        <taxon>Autobranchia</taxon>
        <taxon>Pteriomorphia</taxon>
        <taxon>Ostreida</taxon>
        <taxon>Ostreoidea</taxon>
        <taxon>Ostreidae</taxon>
        <taxon>Magallana</taxon>
    </lineage>
</organism>
<evidence type="ECO:0008006" key="5">
    <source>
        <dbReference type="Google" id="ProtNLM"/>
    </source>
</evidence>
<evidence type="ECO:0000256" key="2">
    <source>
        <dbReference type="SAM" id="MobiDB-lite"/>
    </source>
</evidence>
<dbReference type="AlphaFoldDB" id="A0A8W8NDN1"/>
<evidence type="ECO:0000313" key="4">
    <source>
        <dbReference type="Proteomes" id="UP000005408"/>
    </source>
</evidence>
<name>A0A8W8NDN1_MAGGI</name>
<dbReference type="EnsemblMetazoa" id="G5392.4">
    <property type="protein sequence ID" value="G5392.4:cds"/>
    <property type="gene ID" value="G5392"/>
</dbReference>
<accession>A0A8W8NDN1</accession>
<protein>
    <recommendedName>
        <fullName evidence="5">CARD domain-containing protein</fullName>
    </recommendedName>
</protein>
<dbReference type="OrthoDB" id="6119677at2759"/>
<feature type="compositionally biased region" description="Basic and acidic residues" evidence="2">
    <location>
        <begin position="258"/>
        <end position="288"/>
    </location>
</feature>
<keyword evidence="4" id="KW-1185">Reference proteome</keyword>
<reference evidence="3" key="1">
    <citation type="submission" date="2022-08" db="UniProtKB">
        <authorList>
            <consortium name="EnsemblMetazoa"/>
        </authorList>
    </citation>
    <scope>IDENTIFICATION</scope>
    <source>
        <strain evidence="3">05x7-T-G4-1.051#20</strain>
    </source>
</reference>
<dbReference type="InterPro" id="IPR011029">
    <property type="entry name" value="DEATH-like_dom_sf"/>
</dbReference>
<sequence>MEPAERQALHFVKEELQNCAVVSDRMLSYLLQNQKITKAEKYELSRQGANCQRVKRILQIMKNRREPLKTLTEALLLDVKNDYIVQKLKKKVRFCRKRLQAQENQTSSYFGQLDDVADVLYTRGYLTIYGQSRKVSAGTSHQALVDDLNKFVEDVTKCRESLEPSSERQSFQEIIAEYKEKKQQEIENAKLVCSKLVKSKNSDLEDKKKHIADLQEELTKLKVENESMRKKMGMEIKNKVQENVDRLLMLPRLSPADPYRETEADKLDKKLRQRSLERNPEPVEHSDSGSEYDSDCEHDSEIPGPRQSTTTIQKGSKIVHNYNIYNNHMYSSAKVFQN</sequence>
<feature type="coiled-coil region" evidence="1">
    <location>
        <begin position="168"/>
        <end position="231"/>
    </location>
</feature>
<dbReference type="Proteomes" id="UP000005408">
    <property type="component" value="Unassembled WGS sequence"/>
</dbReference>